<evidence type="ECO:0000313" key="3">
    <source>
        <dbReference type="EMBL" id="CAI5452302.1"/>
    </source>
</evidence>
<name>A0A9P1IY67_9PELO</name>
<keyword evidence="1" id="KW-0472">Membrane</keyword>
<feature type="chain" id="PRO_5040283029" evidence="2">
    <location>
        <begin position="21"/>
        <end position="287"/>
    </location>
</feature>
<protein>
    <submittedName>
        <fullName evidence="3">Uncharacterized protein</fullName>
    </submittedName>
</protein>
<keyword evidence="1" id="KW-1133">Transmembrane helix</keyword>
<dbReference type="Proteomes" id="UP001152747">
    <property type="component" value="Unassembled WGS sequence"/>
</dbReference>
<keyword evidence="4" id="KW-1185">Reference proteome</keyword>
<keyword evidence="1" id="KW-0812">Transmembrane</keyword>
<sequence length="287" mass="32535">MMTLKFSFLLLVFSTSLASALTSYSSSSSSESDSYEDYVQKPLVRHQKRIDPPKPKVTNEKTQINSFFDRPTQEELNTYDSQVKNDKLKQVELFDRPESDEINAYDKIVKSSQIAPAEEKQENIDDADEKLMLETLGRLYLAEGSRGSASYEDEDNSLYLVPLSDYQETPKVQSNNNNNKNVLVKVNNFNVKTNVVGDIKKPEDKPKDQPLPPPVPHSDSRFVYLHLNLIDFLTVSFILAFLFTIIRKSYKKCFAAQVPPPLPTTAIPPPHYLPNSVVVETTKKVPV</sequence>
<keyword evidence="2" id="KW-0732">Signal</keyword>
<dbReference type="AlphaFoldDB" id="A0A9P1IY67"/>
<gene>
    <name evidence="3" type="ORF">CAMP_LOCUS14939</name>
</gene>
<feature type="transmembrane region" description="Helical" evidence="1">
    <location>
        <begin position="222"/>
        <end position="246"/>
    </location>
</feature>
<evidence type="ECO:0000313" key="4">
    <source>
        <dbReference type="Proteomes" id="UP001152747"/>
    </source>
</evidence>
<dbReference type="OrthoDB" id="5851419at2759"/>
<organism evidence="3 4">
    <name type="scientific">Caenorhabditis angaria</name>
    <dbReference type="NCBI Taxonomy" id="860376"/>
    <lineage>
        <taxon>Eukaryota</taxon>
        <taxon>Metazoa</taxon>
        <taxon>Ecdysozoa</taxon>
        <taxon>Nematoda</taxon>
        <taxon>Chromadorea</taxon>
        <taxon>Rhabditida</taxon>
        <taxon>Rhabditina</taxon>
        <taxon>Rhabditomorpha</taxon>
        <taxon>Rhabditoidea</taxon>
        <taxon>Rhabditidae</taxon>
        <taxon>Peloderinae</taxon>
        <taxon>Caenorhabditis</taxon>
    </lineage>
</organism>
<evidence type="ECO:0000256" key="2">
    <source>
        <dbReference type="SAM" id="SignalP"/>
    </source>
</evidence>
<accession>A0A9P1IY67</accession>
<feature type="signal peptide" evidence="2">
    <location>
        <begin position="1"/>
        <end position="20"/>
    </location>
</feature>
<comment type="caution">
    <text evidence="3">The sequence shown here is derived from an EMBL/GenBank/DDBJ whole genome shotgun (WGS) entry which is preliminary data.</text>
</comment>
<reference evidence="3" key="1">
    <citation type="submission" date="2022-11" db="EMBL/GenBank/DDBJ databases">
        <authorList>
            <person name="Kikuchi T."/>
        </authorList>
    </citation>
    <scope>NUCLEOTIDE SEQUENCE</scope>
    <source>
        <strain evidence="3">PS1010</strain>
    </source>
</reference>
<dbReference type="EMBL" id="CANHGI010000005">
    <property type="protein sequence ID" value="CAI5452302.1"/>
    <property type="molecule type" value="Genomic_DNA"/>
</dbReference>
<evidence type="ECO:0000256" key="1">
    <source>
        <dbReference type="SAM" id="Phobius"/>
    </source>
</evidence>
<proteinExistence type="predicted"/>